<evidence type="ECO:0000313" key="3">
    <source>
        <dbReference type="Proteomes" id="UP000253141"/>
    </source>
</evidence>
<keyword evidence="1" id="KW-0732">Signal</keyword>
<dbReference type="Proteomes" id="UP000253141">
    <property type="component" value="Unassembled WGS sequence"/>
</dbReference>
<dbReference type="OrthoDB" id="946164at2"/>
<proteinExistence type="predicted"/>
<comment type="caution">
    <text evidence="2">The sequence shown here is derived from an EMBL/GenBank/DDBJ whole genome shotgun (WGS) entry which is preliminary data.</text>
</comment>
<feature type="signal peptide" evidence="1">
    <location>
        <begin position="1"/>
        <end position="19"/>
    </location>
</feature>
<feature type="chain" id="PRO_5017058239" evidence="1">
    <location>
        <begin position="20"/>
        <end position="208"/>
    </location>
</feature>
<protein>
    <submittedName>
        <fullName evidence="2">Uncharacterized protein</fullName>
    </submittedName>
</protein>
<evidence type="ECO:0000256" key="1">
    <source>
        <dbReference type="SAM" id="SignalP"/>
    </source>
</evidence>
<organism evidence="2 3">
    <name type="scientific">Runella aurantiaca</name>
    <dbReference type="NCBI Taxonomy" id="2282308"/>
    <lineage>
        <taxon>Bacteria</taxon>
        <taxon>Pseudomonadati</taxon>
        <taxon>Bacteroidota</taxon>
        <taxon>Cytophagia</taxon>
        <taxon>Cytophagales</taxon>
        <taxon>Spirosomataceae</taxon>
        <taxon>Runella</taxon>
    </lineage>
</organism>
<dbReference type="EMBL" id="QPIW01000027">
    <property type="protein sequence ID" value="RDB03428.1"/>
    <property type="molecule type" value="Genomic_DNA"/>
</dbReference>
<dbReference type="AlphaFoldDB" id="A0A369I1K1"/>
<dbReference type="RefSeq" id="WP_114463581.1">
    <property type="nucleotide sequence ID" value="NZ_QPIW01000027.1"/>
</dbReference>
<gene>
    <name evidence="2" type="ORF">DVG78_24090</name>
</gene>
<keyword evidence="3" id="KW-1185">Reference proteome</keyword>
<reference evidence="2 3" key="1">
    <citation type="submission" date="2018-07" db="EMBL/GenBank/DDBJ databases">
        <title>Genome analysis of Runella aurantiaca.</title>
        <authorList>
            <person name="Yang X."/>
        </authorList>
    </citation>
    <scope>NUCLEOTIDE SEQUENCE [LARGE SCALE GENOMIC DNA]</scope>
    <source>
        <strain evidence="2 3">YX9</strain>
    </source>
</reference>
<evidence type="ECO:0000313" key="2">
    <source>
        <dbReference type="EMBL" id="RDB03428.1"/>
    </source>
</evidence>
<sequence length="208" mass="23104">MKTFLFITMLSLLSLSAIAQETVWRDVPANELNGVAVSDLQGRMRESMAYANRYGFGAGIPTFENGEKNGQIVYGTILIPKRYVEFKDIPQSELGNVDLNNFQERVRQSMTWAANHGYAAGIPTFHHANHGSGMVCGTMLFKAGSVTFRDVKQSNLEKINQNEAGTADWVRSVARYAGQMGWVGAFPTFHQATYSDKGQVYGVVFFKK</sequence>
<accession>A0A369I1K1</accession>
<name>A0A369I1K1_9BACT</name>